<proteinExistence type="predicted"/>
<protein>
    <recommendedName>
        <fullName evidence="3">CHAT domain-containing protein</fullName>
    </recommendedName>
</protein>
<accession>A0ABY4EDC2</accession>
<sequence>MSGSQPKLRHVFCLEGDWNSDLRAQSSILAGLELVKSINDIDYIYKTCITSEEFYQRLDCLLAGSHTERSKYGKFKIVYLAFHGNEGCLYLSENSEQSIELNDFVERYAGCFSGKIIHFGSCETLNLPEAELRQLLRQLDADALVGYTTEIDFLSSTLVDLLFFEICQAYTTMSAIKSNMFKKYAGLCADLGFVMVHRSS</sequence>
<dbReference type="Pfam" id="PF20347">
    <property type="entry name" value="DUF6642"/>
    <property type="match status" value="1"/>
</dbReference>
<dbReference type="RefSeq" id="WP_019958882.1">
    <property type="nucleotide sequence ID" value="NZ_CP091512.1"/>
</dbReference>
<evidence type="ECO:0000313" key="2">
    <source>
        <dbReference type="Proteomes" id="UP000832034"/>
    </source>
</evidence>
<evidence type="ECO:0000313" key="1">
    <source>
        <dbReference type="EMBL" id="UOO93452.1"/>
    </source>
</evidence>
<keyword evidence="2" id="KW-1185">Reference proteome</keyword>
<name>A0ABY4EDC2_VITST</name>
<dbReference type="Proteomes" id="UP000832034">
    <property type="component" value="Chromosome"/>
</dbReference>
<reference evidence="1" key="1">
    <citation type="submission" date="2021-12" db="EMBL/GenBank/DDBJ databases">
        <authorList>
            <person name="Veyrier F.J."/>
        </authorList>
    </citation>
    <scope>NUCLEOTIDE SEQUENCE</scope>
    <source>
        <strain evidence="1">SAG 1488-6</strain>
    </source>
</reference>
<dbReference type="EMBL" id="CP091512">
    <property type="protein sequence ID" value="UOO93452.1"/>
    <property type="molecule type" value="Genomic_DNA"/>
</dbReference>
<dbReference type="InterPro" id="IPR046584">
    <property type="entry name" value="DUF6642"/>
</dbReference>
<reference evidence="1" key="2">
    <citation type="journal article" date="2022" name="Res Sq">
        <title>Evolution of multicellular longitudinally dividing oral cavity symbionts (Neisseriaceae).</title>
        <authorList>
            <person name="Nyongesa S."/>
            <person name="Weber P."/>
            <person name="Bernet E."/>
            <person name="Pullido F."/>
            <person name="Nieckarz M."/>
            <person name="Delaby M."/>
            <person name="Nieves C."/>
            <person name="Viehboeck T."/>
            <person name="Krause N."/>
            <person name="Rivera-Millot A."/>
            <person name="Nakamura A."/>
            <person name="Vischer N."/>
            <person name="VanNieuwenhze M."/>
            <person name="Brun Y."/>
            <person name="Cava F."/>
            <person name="Bulgheresi S."/>
            <person name="Veyrier F."/>
        </authorList>
    </citation>
    <scope>NUCLEOTIDE SEQUENCE</scope>
    <source>
        <strain evidence="1">SAG 1488-6</strain>
    </source>
</reference>
<organism evidence="1 2">
    <name type="scientific">Vitreoscilla stercoraria</name>
    <dbReference type="NCBI Taxonomy" id="61"/>
    <lineage>
        <taxon>Bacteria</taxon>
        <taxon>Pseudomonadati</taxon>
        <taxon>Pseudomonadota</taxon>
        <taxon>Betaproteobacteria</taxon>
        <taxon>Neisseriales</taxon>
        <taxon>Neisseriaceae</taxon>
        <taxon>Vitreoscilla</taxon>
    </lineage>
</organism>
<gene>
    <name evidence="1" type="ORF">LVJ81_05325</name>
</gene>
<evidence type="ECO:0008006" key="3">
    <source>
        <dbReference type="Google" id="ProtNLM"/>
    </source>
</evidence>